<dbReference type="Proteomes" id="UP000887566">
    <property type="component" value="Unplaced"/>
</dbReference>
<organism evidence="2 3">
    <name type="scientific">Plectus sambesii</name>
    <dbReference type="NCBI Taxonomy" id="2011161"/>
    <lineage>
        <taxon>Eukaryota</taxon>
        <taxon>Metazoa</taxon>
        <taxon>Ecdysozoa</taxon>
        <taxon>Nematoda</taxon>
        <taxon>Chromadorea</taxon>
        <taxon>Plectida</taxon>
        <taxon>Plectina</taxon>
        <taxon>Plectoidea</taxon>
        <taxon>Plectidae</taxon>
        <taxon>Plectus</taxon>
    </lineage>
</organism>
<evidence type="ECO:0000259" key="1">
    <source>
        <dbReference type="Pfam" id="PF03407"/>
    </source>
</evidence>
<reference evidence="3" key="1">
    <citation type="submission" date="2022-11" db="UniProtKB">
        <authorList>
            <consortium name="WormBaseParasite"/>
        </authorList>
    </citation>
    <scope>IDENTIFICATION</scope>
</reference>
<evidence type="ECO:0000313" key="3">
    <source>
        <dbReference type="WBParaSite" id="PSAMB.scaffold109size78448.g1987.t1"/>
    </source>
</evidence>
<sequence>MDAESDRVLAEAWPNVSRFHWPVKCLQNPFNYGEGAYQLFYLFRANFAAALLHKGRSFWMVQQDTFWRENLLSLNLSSTDSDILFDRADGTMGTMIAGRS</sequence>
<protein>
    <submittedName>
        <fullName evidence="3">Nucleotide-diphospho-sugar transferase domain-containing protein</fullName>
    </submittedName>
</protein>
<name>A0A914ULN1_9BILA</name>
<dbReference type="InterPro" id="IPR005069">
    <property type="entry name" value="Nucl-diP-sugar_transferase"/>
</dbReference>
<dbReference type="AlphaFoldDB" id="A0A914ULN1"/>
<dbReference type="Pfam" id="PF03407">
    <property type="entry name" value="Nucleotid_trans"/>
    <property type="match status" value="1"/>
</dbReference>
<accession>A0A914ULN1</accession>
<dbReference type="PANTHER" id="PTHR31967">
    <property type="entry name" value="GROUNDHOG (HEDGEHOG-LIKE FAMILY)-RELATED"/>
    <property type="match status" value="1"/>
</dbReference>
<proteinExistence type="predicted"/>
<feature type="domain" description="Nucleotide-diphospho-sugar transferase" evidence="1">
    <location>
        <begin position="1"/>
        <end position="97"/>
    </location>
</feature>
<dbReference type="WBParaSite" id="PSAMB.scaffold109size78448.g1987.t1">
    <property type="protein sequence ID" value="PSAMB.scaffold109size78448.g1987.t1"/>
    <property type="gene ID" value="PSAMB.scaffold109size78448.g1987"/>
</dbReference>
<evidence type="ECO:0000313" key="2">
    <source>
        <dbReference type="Proteomes" id="UP000887566"/>
    </source>
</evidence>
<keyword evidence="2" id="KW-1185">Reference proteome</keyword>